<name>A0A0C2D5A5_9BACT</name>
<protein>
    <submittedName>
        <fullName evidence="1">Uncharacterized protein</fullName>
    </submittedName>
</protein>
<gene>
    <name evidence="1" type="ORF">DB30_04052</name>
</gene>
<dbReference type="AlphaFoldDB" id="A0A0C2D5A5"/>
<dbReference type="EMBL" id="JMCC02000031">
    <property type="protein sequence ID" value="KIG16890.1"/>
    <property type="molecule type" value="Genomic_DNA"/>
</dbReference>
<evidence type="ECO:0000313" key="2">
    <source>
        <dbReference type="Proteomes" id="UP000031599"/>
    </source>
</evidence>
<accession>A0A0C2D5A5</accession>
<evidence type="ECO:0000313" key="1">
    <source>
        <dbReference type="EMBL" id="KIG16890.1"/>
    </source>
</evidence>
<dbReference type="Proteomes" id="UP000031599">
    <property type="component" value="Unassembled WGS sequence"/>
</dbReference>
<reference evidence="1 2" key="1">
    <citation type="submission" date="2014-12" db="EMBL/GenBank/DDBJ databases">
        <title>Genome assembly of Enhygromyxa salina DSM 15201.</title>
        <authorList>
            <person name="Sharma G."/>
            <person name="Subramanian S."/>
        </authorList>
    </citation>
    <scope>NUCLEOTIDE SEQUENCE [LARGE SCALE GENOMIC DNA]</scope>
    <source>
        <strain evidence="1 2">DSM 15201</strain>
    </source>
</reference>
<comment type="caution">
    <text evidence="1">The sequence shown here is derived from an EMBL/GenBank/DDBJ whole genome shotgun (WGS) entry which is preliminary data.</text>
</comment>
<organism evidence="1 2">
    <name type="scientific">Enhygromyxa salina</name>
    <dbReference type="NCBI Taxonomy" id="215803"/>
    <lineage>
        <taxon>Bacteria</taxon>
        <taxon>Pseudomonadati</taxon>
        <taxon>Myxococcota</taxon>
        <taxon>Polyangia</taxon>
        <taxon>Nannocystales</taxon>
        <taxon>Nannocystaceae</taxon>
        <taxon>Enhygromyxa</taxon>
    </lineage>
</organism>
<sequence length="63" mass="7097">MGELVLGGLTWATLRARVWRVPANEVPRQPPEFRAWLAKQWLAVDAFIQDQDQPLGEPTLVSA</sequence>
<proteinExistence type="predicted"/>